<evidence type="ECO:0000256" key="7">
    <source>
        <dbReference type="ARBA" id="ARBA00023242"/>
    </source>
</evidence>
<dbReference type="SMART" id="SM00338">
    <property type="entry name" value="BRLZ"/>
    <property type="match status" value="1"/>
</dbReference>
<keyword evidence="4" id="KW-0238">DNA-binding</keyword>
<evidence type="ECO:0000256" key="1">
    <source>
        <dbReference type="ARBA" id="ARBA00004123"/>
    </source>
</evidence>
<feature type="domain" description="DOG1" evidence="10">
    <location>
        <begin position="116"/>
        <end position="327"/>
    </location>
</feature>
<evidence type="ECO:0000259" key="10">
    <source>
        <dbReference type="PROSITE" id="PS51806"/>
    </source>
</evidence>
<dbReference type="Pfam" id="PF14144">
    <property type="entry name" value="DOG1"/>
    <property type="match status" value="1"/>
</dbReference>
<dbReference type="GO" id="GO:0005634">
    <property type="term" value="C:nucleus"/>
    <property type="evidence" value="ECO:0007669"/>
    <property type="project" value="UniProtKB-SubCell"/>
</dbReference>
<dbReference type="PANTHER" id="PTHR45693:SF47">
    <property type="entry name" value="BASIC-LEUCINE ZIPPER DOMAIN, TRANSCRIPTION FACTOR TGA LIKE DOMAIN PROTEIN-RELATED"/>
    <property type="match status" value="1"/>
</dbReference>
<proteinExistence type="inferred from homology"/>
<feature type="coiled-coil region" evidence="8">
    <location>
        <begin position="72"/>
        <end position="99"/>
    </location>
</feature>
<protein>
    <recommendedName>
        <fullName evidence="10">DOG1 domain-containing protein</fullName>
    </recommendedName>
</protein>
<dbReference type="PROSITE" id="PS00036">
    <property type="entry name" value="BZIP_BASIC"/>
    <property type="match status" value="1"/>
</dbReference>
<comment type="subcellular location">
    <subcellularLocation>
        <location evidence="1">Nucleus</location>
    </subcellularLocation>
</comment>
<keyword evidence="3" id="KW-0805">Transcription regulation</keyword>
<name>A0AAD8JLQ4_TARER</name>
<keyword evidence="8" id="KW-0175">Coiled coil</keyword>
<keyword evidence="5" id="KW-0010">Activator</keyword>
<sequence length="333" mass="38447">MWDNTYNEHFSPNTSRSLTSQPDTMLIYNPDFSSQESLKSSKDSEKEKNVSYKTQRRLAQNREAARKSRLKKKAYVQELESGRLKLAKLELEIERTRKQAAYMDLSNTCHGTLPGIVAFEKKYDIWVVEQHKKEVKLATMLQNTNISDMELRVSVDDVVNHYQALFEMKADAAKTDTFSLLCGSWKSPVERLFQWLGGFRPSEILYILMPRFEPLTDTQVVNLSRLRHTCRQAEDALTQGLDKLEQTLAQSVAINIRQGGNYDEQMSSMIDVLESLENFLSQADHLRHRTLQQMSRILTVRQASRGLLALGEYFQRLHLLNSLWSSRSRCVSS</sequence>
<dbReference type="FunFam" id="1.20.5.170:FF:000019">
    <property type="entry name" value="BZIP family transcription factor"/>
    <property type="match status" value="1"/>
</dbReference>
<dbReference type="AlphaFoldDB" id="A0AAD8JLQ4"/>
<evidence type="ECO:0000313" key="12">
    <source>
        <dbReference type="Proteomes" id="UP001229421"/>
    </source>
</evidence>
<feature type="compositionally biased region" description="Basic and acidic residues" evidence="9">
    <location>
        <begin position="39"/>
        <end position="50"/>
    </location>
</feature>
<keyword evidence="7" id="KW-0539">Nucleus</keyword>
<dbReference type="PROSITE" id="PS51806">
    <property type="entry name" value="DOG1"/>
    <property type="match status" value="1"/>
</dbReference>
<dbReference type="InterPro" id="IPR046347">
    <property type="entry name" value="bZIP_sf"/>
</dbReference>
<evidence type="ECO:0000256" key="5">
    <source>
        <dbReference type="ARBA" id="ARBA00023159"/>
    </source>
</evidence>
<dbReference type="Proteomes" id="UP001229421">
    <property type="component" value="Unassembled WGS sequence"/>
</dbReference>
<dbReference type="SUPFAM" id="SSF57959">
    <property type="entry name" value="Leucine zipper domain"/>
    <property type="match status" value="1"/>
</dbReference>
<dbReference type="Pfam" id="PF00170">
    <property type="entry name" value="bZIP_1"/>
    <property type="match status" value="1"/>
</dbReference>
<evidence type="ECO:0000256" key="2">
    <source>
        <dbReference type="ARBA" id="ARBA00007163"/>
    </source>
</evidence>
<dbReference type="GO" id="GO:0006351">
    <property type="term" value="P:DNA-templated transcription"/>
    <property type="evidence" value="ECO:0007669"/>
    <property type="project" value="InterPro"/>
</dbReference>
<dbReference type="PANTHER" id="PTHR45693">
    <property type="entry name" value="TRANSCRIPTION FACTOR TGA9"/>
    <property type="match status" value="1"/>
</dbReference>
<reference evidence="11" key="1">
    <citation type="journal article" date="2023" name="bioRxiv">
        <title>Improved chromosome-level genome assembly for marigold (Tagetes erecta).</title>
        <authorList>
            <person name="Jiang F."/>
            <person name="Yuan L."/>
            <person name="Wang S."/>
            <person name="Wang H."/>
            <person name="Xu D."/>
            <person name="Wang A."/>
            <person name="Fan W."/>
        </authorList>
    </citation>
    <scope>NUCLEOTIDE SEQUENCE</scope>
    <source>
        <strain evidence="11">WSJ</strain>
        <tissue evidence="11">Leaf</tissue>
    </source>
</reference>
<evidence type="ECO:0000256" key="4">
    <source>
        <dbReference type="ARBA" id="ARBA00023125"/>
    </source>
</evidence>
<accession>A0AAD8JLQ4</accession>
<organism evidence="11 12">
    <name type="scientific">Tagetes erecta</name>
    <name type="common">African marigold</name>
    <dbReference type="NCBI Taxonomy" id="13708"/>
    <lineage>
        <taxon>Eukaryota</taxon>
        <taxon>Viridiplantae</taxon>
        <taxon>Streptophyta</taxon>
        <taxon>Embryophyta</taxon>
        <taxon>Tracheophyta</taxon>
        <taxon>Spermatophyta</taxon>
        <taxon>Magnoliopsida</taxon>
        <taxon>eudicotyledons</taxon>
        <taxon>Gunneridae</taxon>
        <taxon>Pentapetalae</taxon>
        <taxon>asterids</taxon>
        <taxon>campanulids</taxon>
        <taxon>Asterales</taxon>
        <taxon>Asteraceae</taxon>
        <taxon>Asteroideae</taxon>
        <taxon>Heliantheae alliance</taxon>
        <taxon>Tageteae</taxon>
        <taxon>Tagetes</taxon>
    </lineage>
</organism>
<dbReference type="InterPro" id="IPR004827">
    <property type="entry name" value="bZIP"/>
</dbReference>
<evidence type="ECO:0000256" key="9">
    <source>
        <dbReference type="SAM" id="MobiDB-lite"/>
    </source>
</evidence>
<keyword evidence="6" id="KW-0804">Transcription</keyword>
<evidence type="ECO:0000256" key="6">
    <source>
        <dbReference type="ARBA" id="ARBA00023163"/>
    </source>
</evidence>
<feature type="compositionally biased region" description="Polar residues" evidence="9">
    <location>
        <begin position="1"/>
        <end position="23"/>
    </location>
</feature>
<feature type="region of interest" description="Disordered" evidence="9">
    <location>
        <begin position="1"/>
        <end position="64"/>
    </location>
</feature>
<evidence type="ECO:0000256" key="8">
    <source>
        <dbReference type="SAM" id="Coils"/>
    </source>
</evidence>
<dbReference type="EMBL" id="JAUHHV010000011">
    <property type="protein sequence ID" value="KAK1406777.1"/>
    <property type="molecule type" value="Genomic_DNA"/>
</dbReference>
<dbReference type="GO" id="GO:0003700">
    <property type="term" value="F:DNA-binding transcription factor activity"/>
    <property type="evidence" value="ECO:0007669"/>
    <property type="project" value="InterPro"/>
</dbReference>
<dbReference type="InterPro" id="IPR025422">
    <property type="entry name" value="TGA_domain"/>
</dbReference>
<evidence type="ECO:0000313" key="11">
    <source>
        <dbReference type="EMBL" id="KAK1406777.1"/>
    </source>
</evidence>
<comment type="caution">
    <text evidence="11">The sequence shown here is derived from an EMBL/GenBank/DDBJ whole genome shotgun (WGS) entry which is preliminary data.</text>
</comment>
<dbReference type="Gene3D" id="1.20.5.170">
    <property type="match status" value="1"/>
</dbReference>
<gene>
    <name evidence="11" type="ORF">QVD17_38385</name>
</gene>
<comment type="similarity">
    <text evidence="2">Belongs to the bZIP family.</text>
</comment>
<keyword evidence="12" id="KW-1185">Reference proteome</keyword>
<dbReference type="GO" id="GO:0043565">
    <property type="term" value="F:sequence-specific DNA binding"/>
    <property type="evidence" value="ECO:0007669"/>
    <property type="project" value="InterPro"/>
</dbReference>
<evidence type="ECO:0000256" key="3">
    <source>
        <dbReference type="ARBA" id="ARBA00023015"/>
    </source>
</evidence>